<reference evidence="1 2" key="1">
    <citation type="journal article" date="2019" name="Sci. Rep.">
        <title>A high-quality genome of Eragrostis curvula grass provides insights into Poaceae evolution and supports new strategies to enhance forage quality.</title>
        <authorList>
            <person name="Carballo J."/>
            <person name="Santos B.A.C.M."/>
            <person name="Zappacosta D."/>
            <person name="Garbus I."/>
            <person name="Selva J.P."/>
            <person name="Gallo C.A."/>
            <person name="Diaz A."/>
            <person name="Albertini E."/>
            <person name="Caccamo M."/>
            <person name="Echenique V."/>
        </authorList>
    </citation>
    <scope>NUCLEOTIDE SEQUENCE [LARGE SCALE GENOMIC DNA]</scope>
    <source>
        <strain evidence="2">cv. Victoria</strain>
        <tissue evidence="1">Leaf</tissue>
    </source>
</reference>
<dbReference type="InterPro" id="IPR002554">
    <property type="entry name" value="PP2A_B56"/>
</dbReference>
<name>A0A5J9VX00_9POAL</name>
<dbReference type="PANTHER" id="PTHR10257:SF77">
    <property type="entry name" value="SERINE_THREONINE PROTEIN PHOSPHATASE 2A REGULATORY SUBUNIT"/>
    <property type="match status" value="1"/>
</dbReference>
<dbReference type="PANTHER" id="PTHR10257">
    <property type="entry name" value="SERINE/THREONINE PROTEIN PHOSPHATASE 2A PP2A REGULATORY SUBUNIT B"/>
    <property type="match status" value="1"/>
</dbReference>
<dbReference type="GO" id="GO:0007165">
    <property type="term" value="P:signal transduction"/>
    <property type="evidence" value="ECO:0007669"/>
    <property type="project" value="InterPro"/>
</dbReference>
<gene>
    <name evidence="1" type="ORF">EJB05_13037</name>
</gene>
<dbReference type="Pfam" id="PF01603">
    <property type="entry name" value="B56"/>
    <property type="match status" value="1"/>
</dbReference>
<dbReference type="PIRSF" id="PIRSF028043">
    <property type="entry name" value="PP2A_B56"/>
    <property type="match status" value="1"/>
</dbReference>
<organism evidence="1 2">
    <name type="scientific">Eragrostis curvula</name>
    <name type="common">weeping love grass</name>
    <dbReference type="NCBI Taxonomy" id="38414"/>
    <lineage>
        <taxon>Eukaryota</taxon>
        <taxon>Viridiplantae</taxon>
        <taxon>Streptophyta</taxon>
        <taxon>Embryophyta</taxon>
        <taxon>Tracheophyta</taxon>
        <taxon>Spermatophyta</taxon>
        <taxon>Magnoliopsida</taxon>
        <taxon>Liliopsida</taxon>
        <taxon>Poales</taxon>
        <taxon>Poaceae</taxon>
        <taxon>PACMAD clade</taxon>
        <taxon>Chloridoideae</taxon>
        <taxon>Eragrostideae</taxon>
        <taxon>Eragrostidinae</taxon>
        <taxon>Eragrostis</taxon>
    </lineage>
</organism>
<protein>
    <recommendedName>
        <fullName evidence="3">Serine/threonine protein phosphatase 2A regulatory subunit</fullName>
    </recommendedName>
</protein>
<evidence type="ECO:0008006" key="3">
    <source>
        <dbReference type="Google" id="ProtNLM"/>
    </source>
</evidence>
<keyword evidence="2" id="KW-1185">Reference proteome</keyword>
<dbReference type="AlphaFoldDB" id="A0A5J9VX00"/>
<dbReference type="GO" id="GO:0019888">
    <property type="term" value="F:protein phosphatase regulator activity"/>
    <property type="evidence" value="ECO:0007669"/>
    <property type="project" value="InterPro"/>
</dbReference>
<feature type="non-terminal residue" evidence="1">
    <location>
        <position position="1"/>
    </location>
</feature>
<dbReference type="Proteomes" id="UP000324897">
    <property type="component" value="Chromosome 4"/>
</dbReference>
<dbReference type="SUPFAM" id="SSF48371">
    <property type="entry name" value="ARM repeat"/>
    <property type="match status" value="1"/>
</dbReference>
<dbReference type="InterPro" id="IPR011989">
    <property type="entry name" value="ARM-like"/>
</dbReference>
<proteinExistence type="predicted"/>
<accession>A0A5J9VX00</accession>
<dbReference type="Gene3D" id="1.25.10.10">
    <property type="entry name" value="Leucine-rich Repeat Variant"/>
    <property type="match status" value="1"/>
</dbReference>
<sequence>LSLKRQTLLEIAEYIVSADGNGKFPLIVIATITKMVSVNLFRTLRSTSREKEVIQALDFEEPESSSDPAWPHLEVVYQVLLKFIMSPENDTRLAKRYINNSFILRLVELFDSEDPREREYLKIVLHRIYGKILAYRPFIRKAISNTFYQFIYETEKHHGIAELLDVFGSIINGFDLPLKEEHKLFLLRTLLPLHKPRCCVVMYHAELSYCITQFVEKDCKVADIVIRGLIRYWPISNSPKEELFLGELEEILQATQLAEFQKCMVPLFCQIARCFSSSRVQVAEKALRLCKKEHIDNFISQNSKVILPIILPALEKNINEHWSSSVQIQSLEFRQLLSIRNPEIFEECLLKYEEDKAKEEELKLKREAAWKRLDEMASVKATVGEAVLVSPALPRQSSLV</sequence>
<dbReference type="GO" id="GO:0000159">
    <property type="term" value="C:protein phosphatase type 2A complex"/>
    <property type="evidence" value="ECO:0007669"/>
    <property type="project" value="InterPro"/>
</dbReference>
<dbReference type="OrthoDB" id="10264446at2759"/>
<dbReference type="FunFam" id="1.25.10.10:FF:000331">
    <property type="entry name" value="Phosphoprotein phosphatase, putative"/>
    <property type="match status" value="1"/>
</dbReference>
<evidence type="ECO:0000313" key="2">
    <source>
        <dbReference type="Proteomes" id="UP000324897"/>
    </source>
</evidence>
<evidence type="ECO:0000313" key="1">
    <source>
        <dbReference type="EMBL" id="TVU39610.1"/>
    </source>
</evidence>
<dbReference type="EMBL" id="RWGY01000007">
    <property type="protein sequence ID" value="TVU39610.1"/>
    <property type="molecule type" value="Genomic_DNA"/>
</dbReference>
<comment type="caution">
    <text evidence="1">The sequence shown here is derived from an EMBL/GenBank/DDBJ whole genome shotgun (WGS) entry which is preliminary data.</text>
</comment>
<dbReference type="InterPro" id="IPR016024">
    <property type="entry name" value="ARM-type_fold"/>
</dbReference>